<evidence type="ECO:0000313" key="3">
    <source>
        <dbReference type="Proteomes" id="UP000504636"/>
    </source>
</evidence>
<feature type="region of interest" description="Disordered" evidence="1">
    <location>
        <begin position="288"/>
        <end position="307"/>
    </location>
</feature>
<dbReference type="GeneID" id="54467024"/>
<reference evidence="4" key="3">
    <citation type="submission" date="2025-04" db="UniProtKB">
        <authorList>
            <consortium name="RefSeq"/>
        </authorList>
    </citation>
    <scope>IDENTIFICATION</scope>
    <source>
        <strain evidence="4">CBS 304.34</strain>
    </source>
</reference>
<sequence length="415" mass="46912">MAIVRGQRPFGDFDIVNSQARMKKVPVYRGSTAKPSKAPPPEPFAASISPSRLILSPSRLGKRSINDTKDGRISLQPIDVDRPAKKLRSMASTWTAINHKAPAEDDEEDSMDNIQPSIEETEETPVTPQRKLAIPKSRKPALANITQSSQTSNSANPSQPRNQLKYKETSKGYKHTEKRKKWKVALPGWNGGPKGENSWMAKKDRPKLKAELQKRGLSHLFPEEEPAKKRMVRAIIDWDNHKAANGLKAVIRSRGRGLANRIDPSWGTDKVHELIALLDQDDKHLDENNKWRLPTEGPDNPSKEDLASRAARDKWAEFIPVEDPCRAFFLPGWHHRSVEYARTGLECGHCKSLKAFLKRYNLMAVFLDKGTLRAEGVWEEDAERDRDTDSEDGDDEAEDEGQSKDAEEKFEEEEL</sequence>
<evidence type="ECO:0000256" key="1">
    <source>
        <dbReference type="SAM" id="MobiDB-lite"/>
    </source>
</evidence>
<keyword evidence="3" id="KW-1185">Reference proteome</keyword>
<name>A0A6A6Y534_9PEZI</name>
<feature type="compositionally biased region" description="Polar residues" evidence="1">
    <location>
        <begin position="144"/>
        <end position="162"/>
    </location>
</feature>
<protein>
    <submittedName>
        <fullName evidence="2 4">Uncharacterized protein</fullName>
    </submittedName>
</protein>
<feature type="region of interest" description="Disordered" evidence="1">
    <location>
        <begin position="377"/>
        <end position="415"/>
    </location>
</feature>
<dbReference type="Proteomes" id="UP000504636">
    <property type="component" value="Unplaced"/>
</dbReference>
<reference evidence="4" key="2">
    <citation type="submission" date="2020-04" db="EMBL/GenBank/DDBJ databases">
        <authorList>
            <consortium name="NCBI Genome Project"/>
        </authorList>
    </citation>
    <scope>NUCLEOTIDE SEQUENCE</scope>
    <source>
        <strain evidence="4">CBS 304.34</strain>
    </source>
</reference>
<dbReference type="AlphaFoldDB" id="A0A6A6Y534"/>
<accession>A0A6A6Y534</accession>
<feature type="region of interest" description="Disordered" evidence="1">
    <location>
        <begin position="117"/>
        <end position="178"/>
    </location>
</feature>
<reference evidence="2 4" key="1">
    <citation type="journal article" date="2020" name="Stud. Mycol.">
        <title>101 Dothideomycetes genomes: a test case for predicting lifestyles and emergence of pathogens.</title>
        <authorList>
            <person name="Haridas S."/>
            <person name="Albert R."/>
            <person name="Binder M."/>
            <person name="Bloem J."/>
            <person name="Labutti K."/>
            <person name="Salamov A."/>
            <person name="Andreopoulos B."/>
            <person name="Baker S."/>
            <person name="Barry K."/>
            <person name="Bills G."/>
            <person name="Bluhm B."/>
            <person name="Cannon C."/>
            <person name="Castanera R."/>
            <person name="Culley D."/>
            <person name="Daum C."/>
            <person name="Ezra D."/>
            <person name="Gonzalez J."/>
            <person name="Henrissat B."/>
            <person name="Kuo A."/>
            <person name="Liang C."/>
            <person name="Lipzen A."/>
            <person name="Lutzoni F."/>
            <person name="Magnuson J."/>
            <person name="Mondo S."/>
            <person name="Nolan M."/>
            <person name="Ohm R."/>
            <person name="Pangilinan J."/>
            <person name="Park H.-J."/>
            <person name="Ramirez L."/>
            <person name="Alfaro M."/>
            <person name="Sun H."/>
            <person name="Tritt A."/>
            <person name="Yoshinaga Y."/>
            <person name="Zwiers L.-H."/>
            <person name="Turgeon B."/>
            <person name="Goodwin S."/>
            <person name="Spatafora J."/>
            <person name="Crous P."/>
            <person name="Grigoriev I."/>
        </authorList>
    </citation>
    <scope>NUCLEOTIDE SEQUENCE</scope>
    <source>
        <strain evidence="2 4">CBS 304.34</strain>
    </source>
</reference>
<feature type="compositionally biased region" description="Basic and acidic residues" evidence="1">
    <location>
        <begin position="165"/>
        <end position="175"/>
    </location>
</feature>
<dbReference type="EMBL" id="MU003716">
    <property type="protein sequence ID" value="KAF2803902.1"/>
    <property type="molecule type" value="Genomic_DNA"/>
</dbReference>
<proteinExistence type="predicted"/>
<dbReference type="OrthoDB" id="10458396at2759"/>
<organism evidence="2">
    <name type="scientific">Mytilinidion resinicola</name>
    <dbReference type="NCBI Taxonomy" id="574789"/>
    <lineage>
        <taxon>Eukaryota</taxon>
        <taxon>Fungi</taxon>
        <taxon>Dikarya</taxon>
        <taxon>Ascomycota</taxon>
        <taxon>Pezizomycotina</taxon>
        <taxon>Dothideomycetes</taxon>
        <taxon>Pleosporomycetidae</taxon>
        <taxon>Mytilinidiales</taxon>
        <taxon>Mytilinidiaceae</taxon>
        <taxon>Mytilinidion</taxon>
    </lineage>
</organism>
<dbReference type="RefSeq" id="XP_033570866.1">
    <property type="nucleotide sequence ID" value="XM_033726131.1"/>
</dbReference>
<evidence type="ECO:0000313" key="4">
    <source>
        <dbReference type="RefSeq" id="XP_033570866.1"/>
    </source>
</evidence>
<evidence type="ECO:0000313" key="2">
    <source>
        <dbReference type="EMBL" id="KAF2803902.1"/>
    </source>
</evidence>
<feature type="compositionally biased region" description="Acidic residues" evidence="1">
    <location>
        <begin position="377"/>
        <end position="400"/>
    </location>
</feature>
<feature type="region of interest" description="Disordered" evidence="1">
    <location>
        <begin position="27"/>
        <end position="50"/>
    </location>
</feature>
<gene>
    <name evidence="2 4" type="ORF">BDZ99DRAFT_526369</name>
</gene>